<evidence type="ECO:0000259" key="3">
    <source>
        <dbReference type="PROSITE" id="PS51898"/>
    </source>
</evidence>
<proteinExistence type="predicted"/>
<accession>A0A645I4H1</accession>
<reference evidence="4" key="1">
    <citation type="submission" date="2019-08" db="EMBL/GenBank/DDBJ databases">
        <authorList>
            <person name="Kucharzyk K."/>
            <person name="Murdoch R.W."/>
            <person name="Higgins S."/>
            <person name="Loffler F."/>
        </authorList>
    </citation>
    <scope>NUCLEOTIDE SEQUENCE</scope>
</reference>
<dbReference type="InterPro" id="IPR002104">
    <property type="entry name" value="Integrase_catalytic"/>
</dbReference>
<comment type="caution">
    <text evidence="4">The sequence shown here is derived from an EMBL/GenBank/DDBJ whole genome shotgun (WGS) entry which is preliminary data.</text>
</comment>
<dbReference type="PROSITE" id="PS51898">
    <property type="entry name" value="TYR_RECOMBINASE"/>
    <property type="match status" value="1"/>
</dbReference>
<evidence type="ECO:0000256" key="1">
    <source>
        <dbReference type="ARBA" id="ARBA00023172"/>
    </source>
</evidence>
<dbReference type="Gene3D" id="1.10.443.10">
    <property type="entry name" value="Intergrase catalytic core"/>
    <property type="match status" value="1"/>
</dbReference>
<dbReference type="GO" id="GO:0006310">
    <property type="term" value="P:DNA recombination"/>
    <property type="evidence" value="ECO:0007669"/>
    <property type="project" value="UniProtKB-KW"/>
</dbReference>
<dbReference type="SUPFAM" id="SSF56349">
    <property type="entry name" value="DNA breaking-rejoining enzymes"/>
    <property type="match status" value="1"/>
</dbReference>
<dbReference type="InterPro" id="IPR011010">
    <property type="entry name" value="DNA_brk_join_enz"/>
</dbReference>
<dbReference type="GO" id="GO:0015074">
    <property type="term" value="P:DNA integration"/>
    <property type="evidence" value="ECO:0007669"/>
    <property type="project" value="InterPro"/>
</dbReference>
<name>A0A645I4H1_9ZZZZ</name>
<evidence type="ECO:0000256" key="2">
    <source>
        <dbReference type="SAM" id="MobiDB-lite"/>
    </source>
</evidence>
<dbReference type="Pfam" id="PF00589">
    <property type="entry name" value="Phage_integrase"/>
    <property type="match status" value="1"/>
</dbReference>
<dbReference type="AlphaFoldDB" id="A0A645I4H1"/>
<organism evidence="4">
    <name type="scientific">bioreactor metagenome</name>
    <dbReference type="NCBI Taxonomy" id="1076179"/>
    <lineage>
        <taxon>unclassified sequences</taxon>
        <taxon>metagenomes</taxon>
        <taxon>ecological metagenomes</taxon>
    </lineage>
</organism>
<keyword evidence="1" id="KW-0233">DNA recombination</keyword>
<protein>
    <recommendedName>
        <fullName evidence="3">Tyr recombinase domain-containing protein</fullName>
    </recommendedName>
</protein>
<sequence>MEATIQKVLEDAPDYLVVPMAIKAFCGVRTEEMLHLKWEHVNLDSKYIILPAEVTKTKQRRIVPMADNLVAWLMPHKKATGRICARWKRPQALFQAFDRHGKRHGINVGANKFRNSCISYRVAATHDVAKVALESGNSPSIIQREYLELATEDEGKRWFAVFPKPPHRKGKTSRRSKKNQR</sequence>
<gene>
    <name evidence="4" type="ORF">SDC9_193780</name>
</gene>
<feature type="compositionally biased region" description="Basic residues" evidence="2">
    <location>
        <begin position="165"/>
        <end position="181"/>
    </location>
</feature>
<dbReference type="GO" id="GO:0003677">
    <property type="term" value="F:DNA binding"/>
    <property type="evidence" value="ECO:0007669"/>
    <property type="project" value="InterPro"/>
</dbReference>
<feature type="domain" description="Tyr recombinase" evidence="3">
    <location>
        <begin position="1"/>
        <end position="159"/>
    </location>
</feature>
<dbReference type="CDD" id="cd00397">
    <property type="entry name" value="DNA_BRE_C"/>
    <property type="match status" value="1"/>
</dbReference>
<evidence type="ECO:0000313" key="4">
    <source>
        <dbReference type="EMBL" id="MPN46197.1"/>
    </source>
</evidence>
<dbReference type="InterPro" id="IPR013762">
    <property type="entry name" value="Integrase-like_cat_sf"/>
</dbReference>
<feature type="region of interest" description="Disordered" evidence="2">
    <location>
        <begin position="161"/>
        <end position="181"/>
    </location>
</feature>
<dbReference type="EMBL" id="VSSQ01106672">
    <property type="protein sequence ID" value="MPN46197.1"/>
    <property type="molecule type" value="Genomic_DNA"/>
</dbReference>